<keyword evidence="2" id="KW-1185">Reference proteome</keyword>
<proteinExistence type="predicted"/>
<protein>
    <submittedName>
        <fullName evidence="1">Uncharacterized protein</fullName>
    </submittedName>
</protein>
<evidence type="ECO:0000313" key="2">
    <source>
        <dbReference type="Proteomes" id="UP001159363"/>
    </source>
</evidence>
<gene>
    <name evidence="1" type="ORF">PR048_004134</name>
</gene>
<evidence type="ECO:0000313" key="1">
    <source>
        <dbReference type="EMBL" id="KAJ8891606.1"/>
    </source>
</evidence>
<sequence>MHEEKYTKYEGQSRIVLIQNLKNKLKQQTGKFDKVAKTQTLASHASYAVALEFTDDRVVKRCAVEMAKAFGEDTMAEKF</sequence>
<reference evidence="1 2" key="1">
    <citation type="submission" date="2023-02" db="EMBL/GenBank/DDBJ databases">
        <title>LHISI_Scaffold_Assembly.</title>
        <authorList>
            <person name="Stuart O.P."/>
            <person name="Cleave R."/>
            <person name="Magrath M.J.L."/>
            <person name="Mikheyev A.S."/>
        </authorList>
    </citation>
    <scope>NUCLEOTIDE SEQUENCE [LARGE SCALE GENOMIC DNA]</scope>
    <source>
        <strain evidence="1">Daus_M_001</strain>
        <tissue evidence="1">Leg muscle</tissue>
    </source>
</reference>
<organism evidence="1 2">
    <name type="scientific">Dryococelus australis</name>
    <dbReference type="NCBI Taxonomy" id="614101"/>
    <lineage>
        <taxon>Eukaryota</taxon>
        <taxon>Metazoa</taxon>
        <taxon>Ecdysozoa</taxon>
        <taxon>Arthropoda</taxon>
        <taxon>Hexapoda</taxon>
        <taxon>Insecta</taxon>
        <taxon>Pterygota</taxon>
        <taxon>Neoptera</taxon>
        <taxon>Polyneoptera</taxon>
        <taxon>Phasmatodea</taxon>
        <taxon>Verophasmatodea</taxon>
        <taxon>Anareolatae</taxon>
        <taxon>Phasmatidae</taxon>
        <taxon>Eurycanthinae</taxon>
        <taxon>Dryococelus</taxon>
    </lineage>
</organism>
<dbReference type="EMBL" id="JARBHB010000002">
    <property type="protein sequence ID" value="KAJ8891606.1"/>
    <property type="molecule type" value="Genomic_DNA"/>
</dbReference>
<accession>A0ABQ9I5G8</accession>
<dbReference type="Proteomes" id="UP001159363">
    <property type="component" value="Chromosome 2"/>
</dbReference>
<comment type="caution">
    <text evidence="1">The sequence shown here is derived from an EMBL/GenBank/DDBJ whole genome shotgun (WGS) entry which is preliminary data.</text>
</comment>
<name>A0ABQ9I5G8_9NEOP</name>